<keyword evidence="3" id="KW-1185">Reference proteome</keyword>
<name>A0ABS0NCU1_9NEIS</name>
<sequence length="136" mass="15420">MRRHLTLSALACLLPLPALADIPQSRDTQCFQVAANGKIGRAQTCRAEAVGSAPRPNLPDTRSLRYQIGSRSYPFSADYDTERQSWQPRYQGRPLTVYYRNRAFRRLAADGTAARYVCFRAPGIHFCSRKLPAPFW</sequence>
<reference evidence="2 3" key="1">
    <citation type="submission" date="2020-09" db="EMBL/GenBank/DDBJ databases">
        <title>Eikenella S3660 sp. nov., isolated from a throat swab.</title>
        <authorList>
            <person name="Buhl M."/>
        </authorList>
    </citation>
    <scope>NUCLEOTIDE SEQUENCE [LARGE SCALE GENOMIC DNA]</scope>
    <source>
        <strain evidence="2 3">S3360</strain>
    </source>
</reference>
<feature type="signal peptide" evidence="1">
    <location>
        <begin position="1"/>
        <end position="20"/>
    </location>
</feature>
<evidence type="ECO:0000256" key="1">
    <source>
        <dbReference type="SAM" id="SignalP"/>
    </source>
</evidence>
<organism evidence="2 3">
    <name type="scientific">Eikenella glucosivorans</name>
    <dbReference type="NCBI Taxonomy" id="2766967"/>
    <lineage>
        <taxon>Bacteria</taxon>
        <taxon>Pseudomonadati</taxon>
        <taxon>Pseudomonadota</taxon>
        <taxon>Betaproteobacteria</taxon>
        <taxon>Neisseriales</taxon>
        <taxon>Neisseriaceae</taxon>
        <taxon>Eikenella</taxon>
    </lineage>
</organism>
<accession>A0ABS0NCU1</accession>
<protein>
    <recommendedName>
        <fullName evidence="4">Secreted protein</fullName>
    </recommendedName>
</protein>
<dbReference type="RefSeq" id="WP_197903975.1">
    <property type="nucleotide sequence ID" value="NZ_JACSGR010000008.1"/>
</dbReference>
<comment type="caution">
    <text evidence="2">The sequence shown here is derived from an EMBL/GenBank/DDBJ whole genome shotgun (WGS) entry which is preliminary data.</text>
</comment>
<evidence type="ECO:0000313" key="2">
    <source>
        <dbReference type="EMBL" id="MBH5330133.1"/>
    </source>
</evidence>
<evidence type="ECO:0000313" key="3">
    <source>
        <dbReference type="Proteomes" id="UP000768471"/>
    </source>
</evidence>
<evidence type="ECO:0008006" key="4">
    <source>
        <dbReference type="Google" id="ProtNLM"/>
    </source>
</evidence>
<dbReference type="Proteomes" id="UP000768471">
    <property type="component" value="Unassembled WGS sequence"/>
</dbReference>
<gene>
    <name evidence="2" type="ORF">H9Q10_10705</name>
</gene>
<feature type="chain" id="PRO_5046974872" description="Secreted protein" evidence="1">
    <location>
        <begin position="21"/>
        <end position="136"/>
    </location>
</feature>
<proteinExistence type="predicted"/>
<dbReference type="EMBL" id="JACSGR010000008">
    <property type="protein sequence ID" value="MBH5330133.1"/>
    <property type="molecule type" value="Genomic_DNA"/>
</dbReference>
<keyword evidence="1" id="KW-0732">Signal</keyword>